<dbReference type="EMBL" id="CALTRL010005159">
    <property type="protein sequence ID" value="CAH7684071.1"/>
    <property type="molecule type" value="Genomic_DNA"/>
</dbReference>
<dbReference type="InterPro" id="IPR049176">
    <property type="entry name" value="COG5_N"/>
</dbReference>
<keyword evidence="3" id="KW-0333">Golgi apparatus</keyword>
<name>A0AAV0BDC4_PHAPC</name>
<comment type="caution">
    <text evidence="7">The sequence shown here is derived from an EMBL/GenBank/DDBJ whole genome shotgun (WGS) entry which is preliminary data.</text>
</comment>
<reference evidence="7" key="1">
    <citation type="submission" date="2022-06" db="EMBL/GenBank/DDBJ databases">
        <authorList>
            <consortium name="SYNGENTA / RWTH Aachen University"/>
        </authorList>
    </citation>
    <scope>NUCLEOTIDE SEQUENCE</scope>
</reference>
<organism evidence="7 8">
    <name type="scientific">Phakopsora pachyrhizi</name>
    <name type="common">Asian soybean rust disease fungus</name>
    <dbReference type="NCBI Taxonomy" id="170000"/>
    <lineage>
        <taxon>Eukaryota</taxon>
        <taxon>Fungi</taxon>
        <taxon>Dikarya</taxon>
        <taxon>Basidiomycota</taxon>
        <taxon>Pucciniomycotina</taxon>
        <taxon>Pucciniomycetes</taxon>
        <taxon>Pucciniales</taxon>
        <taxon>Phakopsoraceae</taxon>
        <taxon>Phakopsora</taxon>
    </lineage>
</organism>
<evidence type="ECO:0000313" key="8">
    <source>
        <dbReference type="Proteomes" id="UP001153365"/>
    </source>
</evidence>
<accession>A0AAV0BDC4</accession>
<keyword evidence="4" id="KW-0472">Membrane</keyword>
<evidence type="ECO:0000256" key="2">
    <source>
        <dbReference type="ARBA" id="ARBA00020974"/>
    </source>
</evidence>
<evidence type="ECO:0000256" key="4">
    <source>
        <dbReference type="ARBA" id="ARBA00023136"/>
    </source>
</evidence>
<comment type="subcellular location">
    <subcellularLocation>
        <location evidence="1">Golgi apparatus membrane</location>
        <topology evidence="1">Peripheral membrane protein</topology>
    </subcellularLocation>
</comment>
<gene>
    <name evidence="7" type="ORF">PPACK8108_LOCUS18041</name>
</gene>
<dbReference type="Pfam" id="PF20649">
    <property type="entry name" value="COG5_C"/>
    <property type="match status" value="1"/>
</dbReference>
<dbReference type="GO" id="GO:0000139">
    <property type="term" value="C:Golgi membrane"/>
    <property type="evidence" value="ECO:0007669"/>
    <property type="project" value="UniProtKB-SubCell"/>
</dbReference>
<protein>
    <recommendedName>
        <fullName evidence="2">Conserved oligomeric Golgi complex subunit 5</fullName>
    </recommendedName>
</protein>
<dbReference type="InterPro" id="IPR019465">
    <property type="entry name" value="Cog5"/>
</dbReference>
<sequence length="833" mass="94267">MAGQVNNLEDIPAEYGVYLHPDFDAELFANSVLNNEPYHSISGSATQNLSAGDVGLALSKLNIGIEDITKRLRSEVSTHHLELLSKASSIASLHDSLQSTKIGLKQIETNVERLQKKIGARYTMLEESLNHLDRYQDAAELCRRVVRFVSLSRRLEGQMAELELKSSPGSTQASQVELQTGKVKELVLAEAAFSISELEKLLEVELETVAPNALADQKKITNRTAAAMSSLRAIQPHILAVLTARKKVENEMNKMLMDGLVLLDRTLLASSFQTAYNLSILDKSVSSLVLDLAEVVQNRIKMAFDINSLARDAGTQETSTASGFSYKSRARTEPSPGAVPHWTNLLWTKLGGLIDDLTSCCVKVYTLEQVLEWKKDSSKGLSFLEIVISGNTTLEKRPRTVFWDTLCSAIEKEVTEAARASNFINQTLTTSYPHLLRLFHDFFSRISLHTHTTYNQLIQSLEMVMTLRAVSLLESSYLNRSTNKMSEASNGRPENFAAVLGNELDAARFDPLLVKSVARQVREVTENYFQRLDSRIATQYQNTYLSGPVVTQAQIKNLEIFNSFQQVALTLSNFLSEYNEEIKVIIQPSIRLANEVMDKIFKPLQLSIKRELSMTLSKMHGVRVSAGSGSSLYMQELSSKLNFIRQELLLRLKIEARESLLVETTQYLLRSFLLHASLMTPLTEFTKLRLASDLVQLEFEITQFLSSSEENSELEDDFESMRNFRQLIFMDDYKQIEELIMIGSIEELVILHHLIVRDHIKLPHQINQWSEAEYVRWVEEHPVKSDRIKLINESLSKNLSINNYGNDNDDQKANFQPSIWTLLTLKFINRIKS</sequence>
<evidence type="ECO:0000256" key="3">
    <source>
        <dbReference type="ARBA" id="ARBA00023034"/>
    </source>
</evidence>
<evidence type="ECO:0000259" key="6">
    <source>
        <dbReference type="Pfam" id="PF20649"/>
    </source>
</evidence>
<feature type="domain" description="Conserved oligomeric Golgi complex subunit 5 N-terminal" evidence="5">
    <location>
        <begin position="18"/>
        <end position="155"/>
    </location>
</feature>
<evidence type="ECO:0000259" key="5">
    <source>
        <dbReference type="Pfam" id="PF10392"/>
    </source>
</evidence>
<dbReference type="PANTHER" id="PTHR13228">
    <property type="entry name" value="CONSERVED OLIGOMERIC GOLGI COMPLEX COMPONENT 5"/>
    <property type="match status" value="1"/>
</dbReference>
<dbReference type="PANTHER" id="PTHR13228:SF3">
    <property type="entry name" value="CONSERVED OLIGOMERIC GOLGI COMPLEX SUBUNIT 5"/>
    <property type="match status" value="1"/>
</dbReference>
<keyword evidence="8" id="KW-1185">Reference proteome</keyword>
<evidence type="ECO:0000256" key="1">
    <source>
        <dbReference type="ARBA" id="ARBA00004395"/>
    </source>
</evidence>
<dbReference type="InterPro" id="IPR048485">
    <property type="entry name" value="COG5_helical"/>
</dbReference>
<evidence type="ECO:0000313" key="7">
    <source>
        <dbReference type="EMBL" id="CAH7684071.1"/>
    </source>
</evidence>
<dbReference type="Proteomes" id="UP001153365">
    <property type="component" value="Unassembled WGS sequence"/>
</dbReference>
<dbReference type="GO" id="GO:0017119">
    <property type="term" value="C:Golgi transport complex"/>
    <property type="evidence" value="ECO:0007669"/>
    <property type="project" value="InterPro"/>
</dbReference>
<dbReference type="AlphaFoldDB" id="A0AAV0BDC4"/>
<dbReference type="Pfam" id="PF10392">
    <property type="entry name" value="COG5_N"/>
    <property type="match status" value="1"/>
</dbReference>
<dbReference type="GO" id="GO:0006891">
    <property type="term" value="P:intra-Golgi vesicle-mediated transport"/>
    <property type="evidence" value="ECO:0007669"/>
    <property type="project" value="InterPro"/>
</dbReference>
<feature type="domain" description="Conserved oligomeric Golgi complex subunit 5 helical" evidence="6">
    <location>
        <begin position="228"/>
        <end position="443"/>
    </location>
</feature>
<proteinExistence type="predicted"/>